<dbReference type="InterPro" id="IPR000032">
    <property type="entry name" value="HPr-like"/>
</dbReference>
<protein>
    <submittedName>
        <fullName evidence="6">Phosphocarrier protein HPr</fullName>
        <ecNumber evidence="6">2.7.11.-</ecNumber>
    </submittedName>
</protein>
<feature type="domain" description="HPr" evidence="5">
    <location>
        <begin position="2"/>
        <end position="89"/>
    </location>
</feature>
<evidence type="ECO:0000256" key="1">
    <source>
        <dbReference type="ARBA" id="ARBA00004496"/>
    </source>
</evidence>
<evidence type="ECO:0000259" key="5">
    <source>
        <dbReference type="PROSITE" id="PS51350"/>
    </source>
</evidence>
<dbReference type="PROSITE" id="PS51350">
    <property type="entry name" value="PTS_HPR_DOM"/>
    <property type="match status" value="1"/>
</dbReference>
<evidence type="ECO:0000256" key="3">
    <source>
        <dbReference type="ARBA" id="ARBA00022490"/>
    </source>
</evidence>
<evidence type="ECO:0000256" key="2">
    <source>
        <dbReference type="ARBA" id="ARBA00010736"/>
    </source>
</evidence>
<evidence type="ECO:0000313" key="6">
    <source>
        <dbReference type="EMBL" id="VBB41866.1"/>
    </source>
</evidence>
<dbReference type="PANTHER" id="PTHR33705">
    <property type="entry name" value="PHOSPHOCARRIER PROTEIN HPR"/>
    <property type="match status" value="1"/>
</dbReference>
<keyword evidence="6" id="KW-0808">Transferase</keyword>
<dbReference type="Pfam" id="PF00381">
    <property type="entry name" value="PTS-HPr"/>
    <property type="match status" value="1"/>
</dbReference>
<dbReference type="InterPro" id="IPR050399">
    <property type="entry name" value="HPr"/>
</dbReference>
<dbReference type="GO" id="GO:0005737">
    <property type="term" value="C:cytoplasm"/>
    <property type="evidence" value="ECO:0007669"/>
    <property type="project" value="UniProtKB-SubCell"/>
</dbReference>
<dbReference type="PANTHER" id="PTHR33705:SF2">
    <property type="entry name" value="PHOSPHOCARRIER PROTEIN NPR"/>
    <property type="match status" value="1"/>
</dbReference>
<dbReference type="PRINTS" id="PR00107">
    <property type="entry name" value="PHOSPHOCPHPR"/>
</dbReference>
<dbReference type="EMBL" id="UPXX01000013">
    <property type="protein sequence ID" value="VBB41866.1"/>
    <property type="molecule type" value="Genomic_DNA"/>
</dbReference>
<dbReference type="Gene3D" id="3.30.1340.10">
    <property type="entry name" value="HPr-like"/>
    <property type="match status" value="1"/>
</dbReference>
<dbReference type="SUPFAM" id="SSF55594">
    <property type="entry name" value="HPr-like"/>
    <property type="match status" value="1"/>
</dbReference>
<sequence>MDVVQNLKIMNKLGLHARAAAKIVELANSHRSKLYLKKDGHEVDGDSILSILTLACPRGSEVQARIVGEDSEQFMLALQDLFERRFGEHQ</sequence>
<dbReference type="PROSITE" id="PS00369">
    <property type="entry name" value="PTS_HPR_HIS"/>
    <property type="match status" value="1"/>
</dbReference>
<evidence type="ECO:0000256" key="4">
    <source>
        <dbReference type="ARBA" id="ARBA00022683"/>
    </source>
</evidence>
<comment type="subcellular location">
    <subcellularLocation>
        <location evidence="1">Cytoplasm</location>
    </subcellularLocation>
</comment>
<dbReference type="GO" id="GO:0016740">
    <property type="term" value="F:transferase activity"/>
    <property type="evidence" value="ECO:0007669"/>
    <property type="project" value="UniProtKB-KW"/>
</dbReference>
<dbReference type="EC" id="2.7.11.-" evidence="6"/>
<dbReference type="NCBIfam" id="TIGR01003">
    <property type="entry name" value="PTS_HPr_family"/>
    <property type="match status" value="1"/>
</dbReference>
<dbReference type="GO" id="GO:0009401">
    <property type="term" value="P:phosphoenolpyruvate-dependent sugar phosphotransferase system"/>
    <property type="evidence" value="ECO:0007669"/>
    <property type="project" value="UniProtKB-KW"/>
</dbReference>
<dbReference type="AlphaFoldDB" id="A0A653A1F0"/>
<keyword evidence="3" id="KW-0963">Cytoplasm</keyword>
<organism evidence="6">
    <name type="scientific">Uncultured Desulfatiglans sp</name>
    <dbReference type="NCBI Taxonomy" id="1748965"/>
    <lineage>
        <taxon>Bacteria</taxon>
        <taxon>Pseudomonadati</taxon>
        <taxon>Thermodesulfobacteriota</taxon>
        <taxon>Desulfobacteria</taxon>
        <taxon>Desulfatiglandales</taxon>
        <taxon>Desulfatiglandaceae</taxon>
        <taxon>Desulfatiglans</taxon>
        <taxon>environmental samples</taxon>
    </lineage>
</organism>
<comment type="similarity">
    <text evidence="2">Belongs to the HPr family.</text>
</comment>
<keyword evidence="4" id="KW-0598">Phosphotransferase system</keyword>
<name>A0A653A1F0_UNCDX</name>
<gene>
    <name evidence="6" type="primary">ptsH</name>
    <name evidence="6" type="ORF">TRIP_B200006</name>
</gene>
<accession>A0A653A1F0</accession>
<proteinExistence type="inferred from homology"/>
<dbReference type="InterPro" id="IPR035895">
    <property type="entry name" value="HPr-like_sf"/>
</dbReference>
<reference evidence="6" key="1">
    <citation type="submission" date="2018-07" db="EMBL/GenBank/DDBJ databases">
        <authorList>
            <consortium name="Genoscope - CEA"/>
            <person name="William W."/>
        </authorList>
    </citation>
    <scope>NUCLEOTIDE SEQUENCE</scope>
    <source>
        <strain evidence="6">IK1</strain>
    </source>
</reference>
<dbReference type="InterPro" id="IPR001020">
    <property type="entry name" value="PTS_HPr_His_P_site"/>
</dbReference>